<dbReference type="EMBL" id="JAGQNX010000079">
    <property type="protein sequence ID" value="MCA9308408.1"/>
    <property type="molecule type" value="Genomic_DNA"/>
</dbReference>
<organism evidence="2 3">
    <name type="scientific">candidate division WWE3 bacterium</name>
    <dbReference type="NCBI Taxonomy" id="2053526"/>
    <lineage>
        <taxon>Bacteria</taxon>
        <taxon>Katanobacteria</taxon>
    </lineage>
</organism>
<feature type="transmembrane region" description="Helical" evidence="1">
    <location>
        <begin position="20"/>
        <end position="40"/>
    </location>
</feature>
<comment type="caution">
    <text evidence="2">The sequence shown here is derived from an EMBL/GenBank/DDBJ whole genome shotgun (WGS) entry which is preliminary data.</text>
</comment>
<evidence type="ECO:0000313" key="2">
    <source>
        <dbReference type="EMBL" id="MCA9308408.1"/>
    </source>
</evidence>
<gene>
    <name evidence="2" type="ORF">KC980_02770</name>
</gene>
<name>A0A955EFC7_UNCKA</name>
<reference evidence="2" key="2">
    <citation type="journal article" date="2021" name="Microbiome">
        <title>Successional dynamics and alternative stable states in a saline activated sludge microbial community over 9 years.</title>
        <authorList>
            <person name="Wang Y."/>
            <person name="Ye J."/>
            <person name="Ju F."/>
            <person name="Liu L."/>
            <person name="Boyd J.A."/>
            <person name="Deng Y."/>
            <person name="Parks D.H."/>
            <person name="Jiang X."/>
            <person name="Yin X."/>
            <person name="Woodcroft B.J."/>
            <person name="Tyson G.W."/>
            <person name="Hugenholtz P."/>
            <person name="Polz M.F."/>
            <person name="Zhang T."/>
        </authorList>
    </citation>
    <scope>NUCLEOTIDE SEQUENCE</scope>
    <source>
        <strain evidence="2">HKST-UBA79</strain>
    </source>
</reference>
<reference evidence="2" key="1">
    <citation type="submission" date="2020-04" db="EMBL/GenBank/DDBJ databases">
        <authorList>
            <person name="Zhang T."/>
        </authorList>
    </citation>
    <scope>NUCLEOTIDE SEQUENCE</scope>
    <source>
        <strain evidence="2">HKST-UBA79</strain>
    </source>
</reference>
<dbReference type="AlphaFoldDB" id="A0A955EFC7"/>
<keyword evidence="1" id="KW-0472">Membrane</keyword>
<evidence type="ECO:0000256" key="1">
    <source>
        <dbReference type="SAM" id="Phobius"/>
    </source>
</evidence>
<keyword evidence="1" id="KW-0812">Transmembrane</keyword>
<keyword evidence="1" id="KW-1133">Transmembrane helix</keyword>
<dbReference type="Proteomes" id="UP000740557">
    <property type="component" value="Unassembled WGS sequence"/>
</dbReference>
<evidence type="ECO:0000313" key="3">
    <source>
        <dbReference type="Proteomes" id="UP000740557"/>
    </source>
</evidence>
<dbReference type="Gene3D" id="2.60.60.40">
    <property type="match status" value="1"/>
</dbReference>
<accession>A0A955EFC7</accession>
<proteinExistence type="predicted"/>
<sequence>MYYYTANFFQKHYSKRSITIVSAFLSLLLTIYTIISYSNFKSVNADVLGIQDYAGSVFEGVDLTFGYKYYGQKLLRGVPLLPQHTVVVTASARSAYSGSPYMILLVDGVSVDYKTLEPNLKTYTFTYRASKLDPKSIKIAYLDVEGELNPIANREFVLDSVIVDGVSLDPKAYYRVGTFAVDQNCKGGYFPTNTLQCNGYFDFSNPNPDYVSSSNTLTPPTSFMTGFPDVSNAQVKVRPLILIYNPNVNGRDLISLENFNDPIGISRDYINVVYAASKGYLGYQDPIVEYYSEFTPRKDGWNISANYLSCLRNRSNCPSDLFGTDYNALIDKHRICERVNSGEIGEVWVWGGPYFGMFESAMAGPNPIWINGGTFTRNDCNKEIAIMGFSYERKLAEALHDLGHRIEASVGSAFFAQNVYGDAVTPWDRFVANPKHNPKNLPYGCGEVHYPGNTTTEYGYEDRNTTSTTCSSFESFPDLSAGTSSYSCNNWGCSDEGFMRYWLSHIPVAAGMTQNVWNNWWKYIVDYHGSTFHDTTPPSRPNVSYSQKINPSVFIQCFTALDDVGIARYELTYFPDSYPSYDSISGKEPVVSFPVSSTVDVTVDVVAVDFVGNRSVPLRTKMSPNSLFLPGSGEVQAHTSYAQTDGTVVEVVYRGDEGWTRDIKVENGVYDVCRNAKPWRGPFSVNAGHYAGAGSIQSLAALILPNKDLVHSYWRNGEGYTRLIPIAPDGINHLFKSAITTGPFNESVIPGEGPIQAQAVIALPSGNLIYSFWRNNVGWQLTMKTPATGLPVIKRDAPWTFIPTDRLPGSGDVQAQNAYLPTKNLLITSFWRGGLYWQHQFPVDANGNVIWSQGTPWAGPFTP</sequence>
<protein>
    <submittedName>
        <fullName evidence="2">Uncharacterized protein</fullName>
    </submittedName>
</protein>